<dbReference type="EMBL" id="CP155573">
    <property type="protein sequence ID" value="XFO67050.1"/>
    <property type="molecule type" value="Genomic_DNA"/>
</dbReference>
<organism evidence="1 2">
    <name type="scientific">Sporomusa silvacetica DSM 10669</name>
    <dbReference type="NCBI Taxonomy" id="1123289"/>
    <lineage>
        <taxon>Bacteria</taxon>
        <taxon>Bacillati</taxon>
        <taxon>Bacillota</taxon>
        <taxon>Negativicutes</taxon>
        <taxon>Selenomonadales</taxon>
        <taxon>Sporomusaceae</taxon>
        <taxon>Sporomusa</taxon>
    </lineage>
</organism>
<proteinExistence type="predicted"/>
<accession>A0ABZ3IN99</accession>
<keyword evidence="2" id="KW-1185">Reference proteome</keyword>
<evidence type="ECO:0000313" key="1">
    <source>
        <dbReference type="EMBL" id="XFO67050.1"/>
    </source>
</evidence>
<gene>
    <name evidence="1" type="ORF">SPSIL_032220</name>
</gene>
<evidence type="ECO:0000313" key="2">
    <source>
        <dbReference type="Proteomes" id="UP000216752"/>
    </source>
</evidence>
<reference evidence="1" key="1">
    <citation type="submission" date="2024-05" db="EMBL/GenBank/DDBJ databases">
        <title>Isolation and characterization of Sporomusa carbonis sp. nov., a carboxydotrophic hydrogenogen in the genus of Sporomusa isolated from a charcoal burning pile.</title>
        <authorList>
            <person name="Boeer T."/>
            <person name="Rosenbaum F."/>
            <person name="Eysell L."/>
            <person name="Mueller V."/>
            <person name="Daniel R."/>
            <person name="Poehlein A."/>
        </authorList>
    </citation>
    <scope>NUCLEOTIDE SEQUENCE [LARGE SCALE GENOMIC DNA]</scope>
    <source>
        <strain evidence="1">DSM 10669</strain>
    </source>
</reference>
<name>A0ABZ3IN99_9FIRM</name>
<sequence length="37" mass="4103">MRIDVAFLPTDINKAEMLRLFVGRRSDGSPGGHQPGY</sequence>
<protein>
    <submittedName>
        <fullName evidence="1">Uncharacterized protein</fullName>
    </submittedName>
</protein>
<dbReference type="Proteomes" id="UP000216752">
    <property type="component" value="Chromosome"/>
</dbReference>